<protein>
    <submittedName>
        <fullName evidence="1">Uncharacterized protein</fullName>
    </submittedName>
</protein>
<dbReference type="EMBL" id="GBRH01162210">
    <property type="protein sequence ID" value="JAE35686.1"/>
    <property type="molecule type" value="Transcribed_RNA"/>
</dbReference>
<reference evidence="1" key="1">
    <citation type="submission" date="2014-09" db="EMBL/GenBank/DDBJ databases">
        <authorList>
            <person name="Magalhaes I.L.F."/>
            <person name="Oliveira U."/>
            <person name="Santos F.R."/>
            <person name="Vidigal T.H.D.A."/>
            <person name="Brescovit A.D."/>
            <person name="Santos A.J."/>
        </authorList>
    </citation>
    <scope>NUCLEOTIDE SEQUENCE</scope>
    <source>
        <tissue evidence="1">Shoot tissue taken approximately 20 cm above the soil surface</tissue>
    </source>
</reference>
<accession>A0A0A9HLF5</accession>
<sequence>MEKNATKLSYQQYWNYLSLKKFLRFVALFSMLQQHYEMKLQLMKLETTANSSFKSLVFSKRVVNAA</sequence>
<name>A0A0A9HLF5_ARUDO</name>
<proteinExistence type="predicted"/>
<reference evidence="1" key="2">
    <citation type="journal article" date="2015" name="Data Brief">
        <title>Shoot transcriptome of the giant reed, Arundo donax.</title>
        <authorList>
            <person name="Barrero R.A."/>
            <person name="Guerrero F.D."/>
            <person name="Moolhuijzen P."/>
            <person name="Goolsby J.A."/>
            <person name="Tidwell J."/>
            <person name="Bellgard S.E."/>
            <person name="Bellgard M.I."/>
        </authorList>
    </citation>
    <scope>NUCLEOTIDE SEQUENCE</scope>
    <source>
        <tissue evidence="1">Shoot tissue taken approximately 20 cm above the soil surface</tissue>
    </source>
</reference>
<organism evidence="1">
    <name type="scientific">Arundo donax</name>
    <name type="common">Giant reed</name>
    <name type="synonym">Donax arundinaceus</name>
    <dbReference type="NCBI Taxonomy" id="35708"/>
    <lineage>
        <taxon>Eukaryota</taxon>
        <taxon>Viridiplantae</taxon>
        <taxon>Streptophyta</taxon>
        <taxon>Embryophyta</taxon>
        <taxon>Tracheophyta</taxon>
        <taxon>Spermatophyta</taxon>
        <taxon>Magnoliopsida</taxon>
        <taxon>Liliopsida</taxon>
        <taxon>Poales</taxon>
        <taxon>Poaceae</taxon>
        <taxon>PACMAD clade</taxon>
        <taxon>Arundinoideae</taxon>
        <taxon>Arundineae</taxon>
        <taxon>Arundo</taxon>
    </lineage>
</organism>
<dbReference type="AlphaFoldDB" id="A0A0A9HLF5"/>
<evidence type="ECO:0000313" key="1">
    <source>
        <dbReference type="EMBL" id="JAE35686.1"/>
    </source>
</evidence>